<dbReference type="GO" id="GO:0000166">
    <property type="term" value="F:nucleotide binding"/>
    <property type="evidence" value="ECO:0007669"/>
    <property type="project" value="InterPro"/>
</dbReference>
<name>A0A4P6EDT8_9MICO</name>
<protein>
    <submittedName>
        <fullName evidence="4">Gfo/Idh/MocA family oxidoreductase</fullName>
    </submittedName>
</protein>
<dbReference type="Pfam" id="PF22725">
    <property type="entry name" value="GFO_IDH_MocA_C3"/>
    <property type="match status" value="1"/>
</dbReference>
<dbReference type="Gene3D" id="3.30.360.10">
    <property type="entry name" value="Dihydrodipicolinate Reductase, domain 2"/>
    <property type="match status" value="1"/>
</dbReference>
<evidence type="ECO:0000259" key="2">
    <source>
        <dbReference type="Pfam" id="PF01408"/>
    </source>
</evidence>
<feature type="domain" description="GFO/IDH/MocA-like oxidoreductase" evidence="3">
    <location>
        <begin position="142"/>
        <end position="261"/>
    </location>
</feature>
<keyword evidence="5" id="KW-1185">Reference proteome</keyword>
<organism evidence="4 5">
    <name type="scientific">Microbacterium protaetiae</name>
    <dbReference type="NCBI Taxonomy" id="2509458"/>
    <lineage>
        <taxon>Bacteria</taxon>
        <taxon>Bacillati</taxon>
        <taxon>Actinomycetota</taxon>
        <taxon>Actinomycetes</taxon>
        <taxon>Micrococcales</taxon>
        <taxon>Microbacteriaceae</taxon>
        <taxon>Microbacterium</taxon>
    </lineage>
</organism>
<dbReference type="Gene3D" id="3.40.50.720">
    <property type="entry name" value="NAD(P)-binding Rossmann-like Domain"/>
    <property type="match status" value="1"/>
</dbReference>
<dbReference type="Proteomes" id="UP000293995">
    <property type="component" value="Chromosome"/>
</dbReference>
<dbReference type="InterPro" id="IPR052515">
    <property type="entry name" value="Gfo/Idh/MocA_Oxidoreductase"/>
</dbReference>
<proteinExistence type="predicted"/>
<dbReference type="PANTHER" id="PTHR43249">
    <property type="entry name" value="UDP-N-ACETYL-2-AMINO-2-DEOXY-D-GLUCURONATE OXIDASE"/>
    <property type="match status" value="1"/>
</dbReference>
<dbReference type="SUPFAM" id="SSF51735">
    <property type="entry name" value="NAD(P)-binding Rossmann-fold domains"/>
    <property type="match status" value="1"/>
</dbReference>
<evidence type="ECO:0000313" key="5">
    <source>
        <dbReference type="Proteomes" id="UP000293995"/>
    </source>
</evidence>
<evidence type="ECO:0000313" key="4">
    <source>
        <dbReference type="EMBL" id="QAY59906.1"/>
    </source>
</evidence>
<accession>A0A4P6EDT8</accession>
<gene>
    <name evidence="4" type="ORF">ET475_07805</name>
</gene>
<dbReference type="RefSeq" id="WP_129388216.1">
    <property type="nucleotide sequence ID" value="NZ_CP035494.1"/>
</dbReference>
<dbReference type="InterPro" id="IPR055170">
    <property type="entry name" value="GFO_IDH_MocA-like_dom"/>
</dbReference>
<dbReference type="OrthoDB" id="9815825at2"/>
<feature type="domain" description="Gfo/Idh/MocA-like oxidoreductase N-terminal" evidence="2">
    <location>
        <begin position="7"/>
        <end position="123"/>
    </location>
</feature>
<dbReference type="SUPFAM" id="SSF55347">
    <property type="entry name" value="Glyceraldehyde-3-phosphate dehydrogenase-like, C-terminal domain"/>
    <property type="match status" value="1"/>
</dbReference>
<dbReference type="Pfam" id="PF01408">
    <property type="entry name" value="GFO_IDH_MocA"/>
    <property type="match status" value="1"/>
</dbReference>
<dbReference type="KEGG" id="mprt:ET475_07805"/>
<dbReference type="InterPro" id="IPR036291">
    <property type="entry name" value="NAD(P)-bd_dom_sf"/>
</dbReference>
<dbReference type="EMBL" id="CP035494">
    <property type="protein sequence ID" value="QAY59906.1"/>
    <property type="molecule type" value="Genomic_DNA"/>
</dbReference>
<dbReference type="InterPro" id="IPR000683">
    <property type="entry name" value="Gfo/Idh/MocA-like_OxRdtase_N"/>
</dbReference>
<dbReference type="PANTHER" id="PTHR43249:SF1">
    <property type="entry name" value="D-GLUCOSIDE 3-DEHYDROGENASE"/>
    <property type="match status" value="1"/>
</dbReference>
<evidence type="ECO:0000259" key="3">
    <source>
        <dbReference type="Pfam" id="PF22725"/>
    </source>
</evidence>
<evidence type="ECO:0000256" key="1">
    <source>
        <dbReference type="ARBA" id="ARBA00023027"/>
    </source>
</evidence>
<reference evidence="4 5" key="1">
    <citation type="submission" date="2019-01" db="EMBL/GenBank/DDBJ databases">
        <title>Genome sequencing of strain DFW100M-13.</title>
        <authorList>
            <person name="Heo J."/>
            <person name="Kim S.-J."/>
            <person name="Kim J.-S."/>
            <person name="Hong S.-B."/>
            <person name="Kwon S.-W."/>
        </authorList>
    </citation>
    <scope>NUCLEOTIDE SEQUENCE [LARGE SCALE GENOMIC DNA]</scope>
    <source>
        <strain evidence="4 5">DFW100M-13</strain>
    </source>
</reference>
<dbReference type="AlphaFoldDB" id="A0A4P6EDT8"/>
<keyword evidence="1" id="KW-0520">NAD</keyword>
<sequence>MTEPLSTVVVGCGAIGRTHVDAALRHPRLRLSGLVNRTAAPAEALAADVAAREESCPTAYTTLDEALESRPDLVVIATPSGLHVQQALAALRAGSHVLIEKPLDVDLARARSLADAVASTPGQVCSVVSQHRFDPAAGVVSDAITAERFGRVTSAVASVPWWRPQSYYDAAHWRGTWALDGGGALMNQGVHTLDLLLWFLGRPVRVSAETALLAHDGIEVEDIAVATIRFASGALAVLHATTAAYPGIGVRIHVMGSAGSAVIEDDRLEYFHTGADERSGARGVQLSTPARVPGVGGTRGAQKVDVLGHLRQYDDLIAAIDEHRRPLATVDEALLVLAAVRAVYTSAQLGHPVLIDDVLRG</sequence>